<feature type="transmembrane region" description="Helical" evidence="1">
    <location>
        <begin position="6"/>
        <end position="25"/>
    </location>
</feature>
<keyword evidence="3" id="KW-1185">Reference proteome</keyword>
<accession>A0A2G5BFC0</accession>
<dbReference type="AlphaFoldDB" id="A0A2G5BFC0"/>
<evidence type="ECO:0000313" key="2">
    <source>
        <dbReference type="EMBL" id="PIA17682.1"/>
    </source>
</evidence>
<reference evidence="2 3" key="1">
    <citation type="journal article" date="2015" name="Genome Biol. Evol.">
        <title>Phylogenomic analyses indicate that early fungi evolved digesting cell walls of algal ancestors of land plants.</title>
        <authorList>
            <person name="Chang Y."/>
            <person name="Wang S."/>
            <person name="Sekimoto S."/>
            <person name="Aerts A.L."/>
            <person name="Choi C."/>
            <person name="Clum A."/>
            <person name="LaButti K.M."/>
            <person name="Lindquist E.A."/>
            <person name="Yee Ngan C."/>
            <person name="Ohm R.A."/>
            <person name="Salamov A.A."/>
            <person name="Grigoriev I.V."/>
            <person name="Spatafora J.W."/>
            <person name="Berbee M.L."/>
        </authorList>
    </citation>
    <scope>NUCLEOTIDE SEQUENCE [LARGE SCALE GENOMIC DNA]</scope>
    <source>
        <strain evidence="2 3">NRRL 1564</strain>
    </source>
</reference>
<evidence type="ECO:0000313" key="3">
    <source>
        <dbReference type="Proteomes" id="UP000242474"/>
    </source>
</evidence>
<keyword evidence="1" id="KW-0812">Transmembrane</keyword>
<proteinExistence type="predicted"/>
<keyword evidence="1" id="KW-0472">Membrane</keyword>
<dbReference type="EMBL" id="KZ303493">
    <property type="protein sequence ID" value="PIA17682.1"/>
    <property type="molecule type" value="Genomic_DNA"/>
</dbReference>
<sequence>MADVKSIVAAIVGFLVVVIVAVIALSSRGKMLQMVIERRYGARRRRHCNRTCCAHTNNFSDQECHSTLTGPACSHEREPSIEVELPKYEPPPPAYLPPKLIIHNESLR</sequence>
<dbReference type="OrthoDB" id="10539876at2759"/>
<name>A0A2G5BFC0_COERN</name>
<evidence type="ECO:0000256" key="1">
    <source>
        <dbReference type="SAM" id="Phobius"/>
    </source>
</evidence>
<protein>
    <submittedName>
        <fullName evidence="2">Uncharacterized protein</fullName>
    </submittedName>
</protein>
<dbReference type="Proteomes" id="UP000242474">
    <property type="component" value="Unassembled WGS sequence"/>
</dbReference>
<gene>
    <name evidence="2" type="ORF">COEREDRAFT_7279</name>
</gene>
<keyword evidence="1" id="KW-1133">Transmembrane helix</keyword>
<organism evidence="2 3">
    <name type="scientific">Coemansia reversa (strain ATCC 12441 / NRRL 1564)</name>
    <dbReference type="NCBI Taxonomy" id="763665"/>
    <lineage>
        <taxon>Eukaryota</taxon>
        <taxon>Fungi</taxon>
        <taxon>Fungi incertae sedis</taxon>
        <taxon>Zoopagomycota</taxon>
        <taxon>Kickxellomycotina</taxon>
        <taxon>Kickxellomycetes</taxon>
        <taxon>Kickxellales</taxon>
        <taxon>Kickxellaceae</taxon>
        <taxon>Coemansia</taxon>
    </lineage>
</organism>